<gene>
    <name evidence="1" type="primary">ORF42157</name>
</gene>
<dbReference type="AlphaFoldDB" id="A0A0B6Z0C7"/>
<proteinExistence type="predicted"/>
<reference evidence="1" key="1">
    <citation type="submission" date="2014-12" db="EMBL/GenBank/DDBJ databases">
        <title>Insight into the proteome of Arion vulgaris.</title>
        <authorList>
            <person name="Aradska J."/>
            <person name="Bulat T."/>
            <person name="Smidak R."/>
            <person name="Sarate P."/>
            <person name="Gangsoo J."/>
            <person name="Sialana F."/>
            <person name="Bilban M."/>
            <person name="Lubec G."/>
        </authorList>
    </citation>
    <scope>NUCLEOTIDE SEQUENCE</scope>
    <source>
        <tissue evidence="1">Skin</tissue>
    </source>
</reference>
<protein>
    <submittedName>
        <fullName evidence="1">Uncharacterized protein</fullName>
    </submittedName>
</protein>
<organism evidence="1">
    <name type="scientific">Arion vulgaris</name>
    <dbReference type="NCBI Taxonomy" id="1028688"/>
    <lineage>
        <taxon>Eukaryota</taxon>
        <taxon>Metazoa</taxon>
        <taxon>Spiralia</taxon>
        <taxon>Lophotrochozoa</taxon>
        <taxon>Mollusca</taxon>
        <taxon>Gastropoda</taxon>
        <taxon>Heterobranchia</taxon>
        <taxon>Euthyneura</taxon>
        <taxon>Panpulmonata</taxon>
        <taxon>Eupulmonata</taxon>
        <taxon>Stylommatophora</taxon>
        <taxon>Helicina</taxon>
        <taxon>Arionoidea</taxon>
        <taxon>Arionidae</taxon>
        <taxon>Arion</taxon>
    </lineage>
</organism>
<feature type="non-terminal residue" evidence="1">
    <location>
        <position position="1"/>
    </location>
</feature>
<evidence type="ECO:0000313" key="1">
    <source>
        <dbReference type="EMBL" id="CEK61401.1"/>
    </source>
</evidence>
<name>A0A0B6Z0C7_9EUPU</name>
<accession>A0A0B6Z0C7</accession>
<sequence>WPSFWGKIRDDIKLSFDSTASKSKISAPIPIKHSSLSSLNSDSELVKKGFCLKTSQRDLNSCAFAGDPTLNGFLAQHLRQKCLAQSDQTLHRSFDLHAIYEKDSDVHLVNKSLRPGICNDNSGVTNTTLMIGQENGKISTTSSQDTLTEQSANAEKNNNKNEDFVTLQTKDNIRQTMPENIQHTQDKNILVLTSDFHDESSLKSITTSSKPMQVEDWQLSDRPLGTKEVGCKYTGHNKNMGTIQAFLPQTTSV</sequence>
<dbReference type="EMBL" id="HACG01014536">
    <property type="protein sequence ID" value="CEK61401.1"/>
    <property type="molecule type" value="Transcribed_RNA"/>
</dbReference>